<keyword evidence="3" id="KW-0472">Membrane</keyword>
<dbReference type="Pfam" id="PF00990">
    <property type="entry name" value="GGDEF"/>
    <property type="match status" value="1"/>
</dbReference>
<dbReference type="OrthoDB" id="5571399at2"/>
<feature type="domain" description="HAMP" evidence="4">
    <location>
        <begin position="209"/>
        <end position="261"/>
    </location>
</feature>
<dbReference type="PANTHER" id="PTHR45138">
    <property type="entry name" value="REGULATORY COMPONENTS OF SENSORY TRANSDUCTION SYSTEM"/>
    <property type="match status" value="1"/>
</dbReference>
<dbReference type="EC" id="2.7.7.65" evidence="1"/>
<dbReference type="Gene3D" id="3.30.450.290">
    <property type="match status" value="1"/>
</dbReference>
<dbReference type="SUPFAM" id="SSF55073">
    <property type="entry name" value="Nucleotide cyclase"/>
    <property type="match status" value="1"/>
</dbReference>
<organism evidence="6 7">
    <name type="scientific">Mariprofundus micogutta</name>
    <dbReference type="NCBI Taxonomy" id="1921010"/>
    <lineage>
        <taxon>Bacteria</taxon>
        <taxon>Pseudomonadati</taxon>
        <taxon>Pseudomonadota</taxon>
        <taxon>Candidatius Mariprofundia</taxon>
        <taxon>Mariprofundales</taxon>
        <taxon>Mariprofundaceae</taxon>
        <taxon>Mariprofundus</taxon>
    </lineage>
</organism>
<keyword evidence="3" id="KW-1133">Transmembrane helix</keyword>
<dbReference type="Proteomes" id="UP000231632">
    <property type="component" value="Unassembled WGS sequence"/>
</dbReference>
<accession>A0A1L8CK97</accession>
<feature type="domain" description="GGDEF" evidence="5">
    <location>
        <begin position="490"/>
        <end position="622"/>
    </location>
</feature>
<dbReference type="InterPro" id="IPR000160">
    <property type="entry name" value="GGDEF_dom"/>
</dbReference>
<dbReference type="GO" id="GO:0007165">
    <property type="term" value="P:signal transduction"/>
    <property type="evidence" value="ECO:0007669"/>
    <property type="project" value="InterPro"/>
</dbReference>
<dbReference type="PROSITE" id="PS50887">
    <property type="entry name" value="GGDEF"/>
    <property type="match status" value="1"/>
</dbReference>
<keyword evidence="6" id="KW-0548">Nucleotidyltransferase</keyword>
<dbReference type="GO" id="GO:0052621">
    <property type="term" value="F:diguanylate cyclase activity"/>
    <property type="evidence" value="ECO:0007669"/>
    <property type="project" value="UniProtKB-EC"/>
</dbReference>
<evidence type="ECO:0000313" key="7">
    <source>
        <dbReference type="Proteomes" id="UP000231632"/>
    </source>
</evidence>
<evidence type="ECO:0000256" key="2">
    <source>
        <dbReference type="ARBA" id="ARBA00034247"/>
    </source>
</evidence>
<feature type="transmembrane region" description="Helical" evidence="3">
    <location>
        <begin position="185"/>
        <end position="204"/>
    </location>
</feature>
<dbReference type="CDD" id="cd01949">
    <property type="entry name" value="GGDEF"/>
    <property type="match status" value="1"/>
</dbReference>
<reference evidence="6 7" key="1">
    <citation type="journal article" date="2017" name="Arch. Microbiol.">
        <title>Mariprofundus micogutta sp. nov., a novel iron-oxidizing zetaproteobacterium isolated from a deep-sea hydrothermal field at the Bayonnaise knoll of the Izu-Ogasawara arc, and a description of Mariprofundales ord. nov. and Zetaproteobacteria classis nov.</title>
        <authorList>
            <person name="Makita H."/>
            <person name="Tanaka E."/>
            <person name="Mitsunobu S."/>
            <person name="Miyazaki M."/>
            <person name="Nunoura T."/>
            <person name="Uematsu K."/>
            <person name="Takaki Y."/>
            <person name="Nishi S."/>
            <person name="Shimamura S."/>
            <person name="Takai K."/>
        </authorList>
    </citation>
    <scope>NUCLEOTIDE SEQUENCE [LARGE SCALE GENOMIC DNA]</scope>
    <source>
        <strain evidence="6 7">ET2</strain>
    </source>
</reference>
<dbReference type="SUPFAM" id="SSF158472">
    <property type="entry name" value="HAMP domain-like"/>
    <property type="match status" value="1"/>
</dbReference>
<gene>
    <name evidence="6" type="ORF">MMIC_P0270</name>
</gene>
<dbReference type="Gene3D" id="1.10.8.500">
    <property type="entry name" value="HAMP domain in histidine kinase"/>
    <property type="match status" value="1"/>
</dbReference>
<dbReference type="Gene3D" id="3.30.70.270">
    <property type="match status" value="1"/>
</dbReference>
<dbReference type="RefSeq" id="WP_072658534.1">
    <property type="nucleotide sequence ID" value="NZ_BDFD01000002.1"/>
</dbReference>
<protein>
    <recommendedName>
        <fullName evidence="1">diguanylate cyclase</fullName>
        <ecNumber evidence="1">2.7.7.65</ecNumber>
    </recommendedName>
</protein>
<dbReference type="AlphaFoldDB" id="A0A1L8CK97"/>
<dbReference type="InterPro" id="IPR050469">
    <property type="entry name" value="Diguanylate_Cyclase"/>
</dbReference>
<dbReference type="NCBIfam" id="TIGR00254">
    <property type="entry name" value="GGDEF"/>
    <property type="match status" value="1"/>
</dbReference>
<proteinExistence type="predicted"/>
<dbReference type="FunFam" id="3.30.70.270:FF:000001">
    <property type="entry name" value="Diguanylate cyclase domain protein"/>
    <property type="match status" value="1"/>
</dbReference>
<dbReference type="InterPro" id="IPR029787">
    <property type="entry name" value="Nucleotide_cyclase"/>
</dbReference>
<comment type="catalytic activity">
    <reaction evidence="2">
        <text>2 GTP = 3',3'-c-di-GMP + 2 diphosphate</text>
        <dbReference type="Rhea" id="RHEA:24898"/>
        <dbReference type="ChEBI" id="CHEBI:33019"/>
        <dbReference type="ChEBI" id="CHEBI:37565"/>
        <dbReference type="ChEBI" id="CHEBI:58805"/>
        <dbReference type="EC" id="2.7.7.65"/>
    </reaction>
</comment>
<sequence>MKLKAKVNRLTIFATVVLAVLVSSVVSVLIRDYAEEQARNEGLIVVEMAKIGLLHSMQEGVAFANDKEHVRNEINLMFQEFASLPELIEMRALRGESVTRQYGQVAGRGEIEEVERQMLASGEASETIEINERGIKVFHYNGPLIASSRNRLNCMTCHDAAEGEVLGGLSVQVDLTKAENAISSAIYQLVALLLLVGVLFAFALRKLFMPMVMVINQITGAFHRAHNGDFTHRINYRSDDEIGSIADATNELMESLSENVGAIARDVEALTGRGNQGTNVKPMQHMANVVHNLTTAVRFKEEIEADRDLDEVYAHIQRVLVNDFDIDKFTMYEVSSQRNSSIPVLSAGLPEGFDSWCSKEVQGDADACRAKRSVRTVDSRSDSEICLPFCADCKESCATLRHICLPVLNSEGDGVTLQLVFDLDQQGEIEKKVSLLQYYLRVAAPEIEAKRLMRSLKETALRDALTNMYNRRFLEDYANSMESSVTRRGSTVGVLMCDIDLFKQVNDKRGHASGDMVLVETASILVETLRASDLVVRYGGEEIVVLLMDTDDQRSMEVAERIRSNIESYVMRDEQGSFGITMSIGLSMYPENGSTLNECIKNADSALYKAKETGRNRVICHK</sequence>
<evidence type="ECO:0000256" key="3">
    <source>
        <dbReference type="SAM" id="Phobius"/>
    </source>
</evidence>
<dbReference type="STRING" id="1921010.MMIC_P0270"/>
<dbReference type="PANTHER" id="PTHR45138:SF9">
    <property type="entry name" value="DIGUANYLATE CYCLASE DGCM-RELATED"/>
    <property type="match status" value="1"/>
</dbReference>
<evidence type="ECO:0000259" key="4">
    <source>
        <dbReference type="PROSITE" id="PS50885"/>
    </source>
</evidence>
<dbReference type="PROSITE" id="PS50885">
    <property type="entry name" value="HAMP"/>
    <property type="match status" value="1"/>
</dbReference>
<dbReference type="InterPro" id="IPR043128">
    <property type="entry name" value="Rev_trsase/Diguanyl_cyclase"/>
</dbReference>
<dbReference type="SMART" id="SM00267">
    <property type="entry name" value="GGDEF"/>
    <property type="match status" value="1"/>
</dbReference>
<dbReference type="InterPro" id="IPR003660">
    <property type="entry name" value="HAMP_dom"/>
</dbReference>
<evidence type="ECO:0000313" key="6">
    <source>
        <dbReference type="EMBL" id="GAV19336.1"/>
    </source>
</evidence>
<keyword evidence="7" id="KW-1185">Reference proteome</keyword>
<keyword evidence="3" id="KW-0812">Transmembrane</keyword>
<dbReference type="GO" id="GO:0005886">
    <property type="term" value="C:plasma membrane"/>
    <property type="evidence" value="ECO:0007669"/>
    <property type="project" value="TreeGrafter"/>
</dbReference>
<comment type="caution">
    <text evidence="6">The sequence shown here is derived from an EMBL/GenBank/DDBJ whole genome shotgun (WGS) entry which is preliminary data.</text>
</comment>
<evidence type="ECO:0000256" key="1">
    <source>
        <dbReference type="ARBA" id="ARBA00012528"/>
    </source>
</evidence>
<dbReference type="GO" id="GO:1902201">
    <property type="term" value="P:negative regulation of bacterial-type flagellum-dependent cell motility"/>
    <property type="evidence" value="ECO:0007669"/>
    <property type="project" value="TreeGrafter"/>
</dbReference>
<keyword evidence="6" id="KW-0808">Transferase</keyword>
<dbReference type="EMBL" id="BDFD01000002">
    <property type="protein sequence ID" value="GAV19336.1"/>
    <property type="molecule type" value="Genomic_DNA"/>
</dbReference>
<dbReference type="CDD" id="cd06225">
    <property type="entry name" value="HAMP"/>
    <property type="match status" value="1"/>
</dbReference>
<name>A0A1L8CK97_9PROT</name>
<evidence type="ECO:0000259" key="5">
    <source>
        <dbReference type="PROSITE" id="PS50887"/>
    </source>
</evidence>
<dbReference type="GO" id="GO:0043709">
    <property type="term" value="P:cell adhesion involved in single-species biofilm formation"/>
    <property type="evidence" value="ECO:0007669"/>
    <property type="project" value="TreeGrafter"/>
</dbReference>